<feature type="region of interest" description="Disordered" evidence="1">
    <location>
        <begin position="71"/>
        <end position="94"/>
    </location>
</feature>
<accession>A0A0F9PKY1</accession>
<organism evidence="2">
    <name type="scientific">marine sediment metagenome</name>
    <dbReference type="NCBI Taxonomy" id="412755"/>
    <lineage>
        <taxon>unclassified sequences</taxon>
        <taxon>metagenomes</taxon>
        <taxon>ecological metagenomes</taxon>
    </lineage>
</organism>
<dbReference type="AlphaFoldDB" id="A0A0F9PKY1"/>
<proteinExistence type="predicted"/>
<protein>
    <submittedName>
        <fullName evidence="2">Uncharacterized protein</fullName>
    </submittedName>
</protein>
<gene>
    <name evidence="2" type="ORF">LCGC14_0813720</name>
</gene>
<dbReference type="EMBL" id="LAZR01002252">
    <property type="protein sequence ID" value="KKN32455.1"/>
    <property type="molecule type" value="Genomic_DNA"/>
</dbReference>
<evidence type="ECO:0000313" key="2">
    <source>
        <dbReference type="EMBL" id="KKN32455.1"/>
    </source>
</evidence>
<name>A0A0F9PKY1_9ZZZZ</name>
<reference evidence="2" key="1">
    <citation type="journal article" date="2015" name="Nature">
        <title>Complex archaea that bridge the gap between prokaryotes and eukaryotes.</title>
        <authorList>
            <person name="Spang A."/>
            <person name="Saw J.H."/>
            <person name="Jorgensen S.L."/>
            <person name="Zaremba-Niedzwiedzka K."/>
            <person name="Martijn J."/>
            <person name="Lind A.E."/>
            <person name="van Eijk R."/>
            <person name="Schleper C."/>
            <person name="Guy L."/>
            <person name="Ettema T.J."/>
        </authorList>
    </citation>
    <scope>NUCLEOTIDE SEQUENCE</scope>
</reference>
<evidence type="ECO:0000256" key="1">
    <source>
        <dbReference type="SAM" id="MobiDB-lite"/>
    </source>
</evidence>
<sequence length="141" mass="15714">MAKPVKFEGYNTTFVADGCGDLPAYAHGRVSDEQVVTCWELSGEELMEILRTKRVWLRVWGDAHPPVEVTGVDPFALPGEVTEDGQPGKEDRTMDDSLSELQVVAKKYNRLGAFIHGRYVVIIKANDITVMDAMEIEELTT</sequence>
<comment type="caution">
    <text evidence="2">The sequence shown here is derived from an EMBL/GenBank/DDBJ whole genome shotgun (WGS) entry which is preliminary data.</text>
</comment>